<dbReference type="KEGG" id="sgy:Sgly_0945"/>
<dbReference type="RefSeq" id="WP_013624158.1">
    <property type="nucleotide sequence ID" value="NC_015172.1"/>
</dbReference>
<dbReference type="STRING" id="645991.Sgly_0945"/>
<sequence length="43" mass="4430">MLKNAVRTIGNLIDKQSVSFISPAGGANSDEAARLEGIGQGGW</sequence>
<dbReference type="Proteomes" id="UP000007488">
    <property type="component" value="Chromosome"/>
</dbReference>
<dbReference type="HOGENOM" id="CLU_3240655_0_0_9"/>
<reference evidence="2" key="2">
    <citation type="submission" date="2011-02" db="EMBL/GenBank/DDBJ databases">
        <title>The complete genome of Syntrophobotulus glycolicus DSM 8271.</title>
        <authorList>
            <person name="Lucas S."/>
            <person name="Copeland A."/>
            <person name="Lapidus A."/>
            <person name="Bruce D."/>
            <person name="Goodwin L."/>
            <person name="Pitluck S."/>
            <person name="Kyrpides N."/>
            <person name="Mavromatis K."/>
            <person name="Pagani I."/>
            <person name="Ivanova N."/>
            <person name="Mikhailova N."/>
            <person name="Chertkov O."/>
            <person name="Held B."/>
            <person name="Detter J.C."/>
            <person name="Tapia R."/>
            <person name="Han C."/>
            <person name="Land M."/>
            <person name="Hauser L."/>
            <person name="Markowitz V."/>
            <person name="Cheng J.-F."/>
            <person name="Hugenholtz P."/>
            <person name="Woyke T."/>
            <person name="Wu D."/>
            <person name="Spring S."/>
            <person name="Schroeder M."/>
            <person name="Brambilla E."/>
            <person name="Klenk H.-P."/>
            <person name="Eisen J.A."/>
        </authorList>
    </citation>
    <scope>NUCLEOTIDE SEQUENCE [LARGE SCALE GENOMIC DNA]</scope>
    <source>
        <strain evidence="2">DSM 8271 / FlGlyR</strain>
    </source>
</reference>
<evidence type="ECO:0000313" key="2">
    <source>
        <dbReference type="Proteomes" id="UP000007488"/>
    </source>
</evidence>
<name>F0T2G9_SYNGF</name>
<protein>
    <submittedName>
        <fullName evidence="1">UDP-N-acetylglucosamine pyrophosphorylase</fullName>
    </submittedName>
</protein>
<reference evidence="1 2" key="1">
    <citation type="journal article" date="2011" name="Stand. Genomic Sci.">
        <title>Complete genome sequence of Syntrophobotulus glycolicus type strain (FlGlyR).</title>
        <authorList>
            <person name="Han C."/>
            <person name="Mwirichia R."/>
            <person name="Chertkov O."/>
            <person name="Held B."/>
            <person name="Lapidus A."/>
            <person name="Nolan M."/>
            <person name="Lucas S."/>
            <person name="Hammon N."/>
            <person name="Deshpande S."/>
            <person name="Cheng J.F."/>
            <person name="Tapia R."/>
            <person name="Goodwin L."/>
            <person name="Pitluck S."/>
            <person name="Huntemann M."/>
            <person name="Liolios K."/>
            <person name="Ivanova N."/>
            <person name="Pagani I."/>
            <person name="Mavromatis K."/>
            <person name="Ovchinikova G."/>
            <person name="Pati A."/>
            <person name="Chen A."/>
            <person name="Palaniappan K."/>
            <person name="Land M."/>
            <person name="Hauser L."/>
            <person name="Brambilla E.M."/>
            <person name="Rohde M."/>
            <person name="Spring S."/>
            <person name="Sikorski J."/>
            <person name="Goker M."/>
            <person name="Woyke T."/>
            <person name="Bristow J."/>
            <person name="Eisen J.A."/>
            <person name="Markowitz V."/>
            <person name="Hugenholtz P."/>
            <person name="Kyrpides N.C."/>
            <person name="Klenk H.P."/>
            <person name="Detter J.C."/>
        </authorList>
    </citation>
    <scope>NUCLEOTIDE SEQUENCE [LARGE SCALE GENOMIC DNA]</scope>
    <source>
        <strain evidence="2">DSM 8271 / FlGlyR</strain>
    </source>
</reference>
<dbReference type="EMBL" id="CP002547">
    <property type="protein sequence ID" value="ADY55287.1"/>
    <property type="molecule type" value="Genomic_DNA"/>
</dbReference>
<proteinExistence type="predicted"/>
<gene>
    <name evidence="1" type="ordered locus">Sgly_0945</name>
</gene>
<accession>F0T2G9</accession>
<dbReference type="AlphaFoldDB" id="F0T2G9"/>
<organism evidence="1 2">
    <name type="scientific">Syntrophobotulus glycolicus (strain DSM 8271 / FlGlyR)</name>
    <dbReference type="NCBI Taxonomy" id="645991"/>
    <lineage>
        <taxon>Bacteria</taxon>
        <taxon>Bacillati</taxon>
        <taxon>Bacillota</taxon>
        <taxon>Clostridia</taxon>
        <taxon>Eubacteriales</taxon>
        <taxon>Desulfitobacteriaceae</taxon>
        <taxon>Syntrophobotulus</taxon>
    </lineage>
</organism>
<keyword evidence="2" id="KW-1185">Reference proteome</keyword>
<evidence type="ECO:0000313" key="1">
    <source>
        <dbReference type="EMBL" id="ADY55287.1"/>
    </source>
</evidence>